<evidence type="ECO:0000313" key="3">
    <source>
        <dbReference type="Proteomes" id="UP000600918"/>
    </source>
</evidence>
<comment type="caution">
    <text evidence="2">The sequence shown here is derived from an EMBL/GenBank/DDBJ whole genome shotgun (WGS) entry which is preliminary data.</text>
</comment>
<dbReference type="Proteomes" id="UP000600918">
    <property type="component" value="Unassembled WGS sequence"/>
</dbReference>
<reference evidence="2" key="1">
    <citation type="journal article" date="2020" name="G3 (Bethesda)">
        <title>High-Quality Assemblies for Three Invasive Social Wasps from the &lt;i&gt;Vespula&lt;/i&gt; Genus.</title>
        <authorList>
            <person name="Harrop T.W.R."/>
            <person name="Guhlin J."/>
            <person name="McLaughlin G.M."/>
            <person name="Permina E."/>
            <person name="Stockwell P."/>
            <person name="Gilligan J."/>
            <person name="Le Lec M.F."/>
            <person name="Gruber M.A.M."/>
            <person name="Quinn O."/>
            <person name="Lovegrove M."/>
            <person name="Duncan E.J."/>
            <person name="Remnant E.J."/>
            <person name="Van Eeckhoven J."/>
            <person name="Graham B."/>
            <person name="Knapp R.A."/>
            <person name="Langford K.W."/>
            <person name="Kronenberg Z."/>
            <person name="Press M.O."/>
            <person name="Eacker S.M."/>
            <person name="Wilson-Rankin E.E."/>
            <person name="Purcell J."/>
            <person name="Lester P.J."/>
            <person name="Dearden P.K."/>
        </authorList>
    </citation>
    <scope>NUCLEOTIDE SEQUENCE</scope>
    <source>
        <strain evidence="2">Volc-1</strain>
    </source>
</reference>
<proteinExistence type="predicted"/>
<sequence>MLTVCSNGLRNSKSSFKLITLISETHFINIPYYTIYDTKHPASLVKNYVRFALIIKDNIKYHLHNSYGNLQATTPLGNNLSLVKITMPNTDYWVPKESHEEKKSSSKTTFFLQTN</sequence>
<accession>A0A834K111</accession>
<dbReference type="AlphaFoldDB" id="A0A834K111"/>
<evidence type="ECO:0000313" key="2">
    <source>
        <dbReference type="EMBL" id="KAF7397196.1"/>
    </source>
</evidence>
<name>A0A834K111_VESPE</name>
<keyword evidence="3" id="KW-1185">Reference proteome</keyword>
<gene>
    <name evidence="2" type="ORF">H0235_016733</name>
</gene>
<organism evidence="2 3">
    <name type="scientific">Vespula pensylvanica</name>
    <name type="common">Western yellow jacket</name>
    <name type="synonym">Wasp</name>
    <dbReference type="NCBI Taxonomy" id="30213"/>
    <lineage>
        <taxon>Eukaryota</taxon>
        <taxon>Metazoa</taxon>
        <taxon>Ecdysozoa</taxon>
        <taxon>Arthropoda</taxon>
        <taxon>Hexapoda</taxon>
        <taxon>Insecta</taxon>
        <taxon>Pterygota</taxon>
        <taxon>Neoptera</taxon>
        <taxon>Endopterygota</taxon>
        <taxon>Hymenoptera</taxon>
        <taxon>Apocrita</taxon>
        <taxon>Aculeata</taxon>
        <taxon>Vespoidea</taxon>
        <taxon>Vespidae</taxon>
        <taxon>Vespinae</taxon>
        <taxon>Vespula</taxon>
    </lineage>
</organism>
<dbReference type="EMBL" id="JACSDY010000020">
    <property type="protein sequence ID" value="KAF7397196.1"/>
    <property type="molecule type" value="Genomic_DNA"/>
</dbReference>
<feature type="region of interest" description="Disordered" evidence="1">
    <location>
        <begin position="96"/>
        <end position="115"/>
    </location>
</feature>
<evidence type="ECO:0000256" key="1">
    <source>
        <dbReference type="SAM" id="MobiDB-lite"/>
    </source>
</evidence>
<protein>
    <submittedName>
        <fullName evidence="2">Uncharacterized protein</fullName>
    </submittedName>
</protein>